<reference evidence="2 3" key="1">
    <citation type="journal article" date="2021" name="Elife">
        <title>Chloroplast acquisition without the gene transfer in kleptoplastic sea slugs, Plakobranchus ocellatus.</title>
        <authorList>
            <person name="Maeda T."/>
            <person name="Takahashi S."/>
            <person name="Yoshida T."/>
            <person name="Shimamura S."/>
            <person name="Takaki Y."/>
            <person name="Nagai Y."/>
            <person name="Toyoda A."/>
            <person name="Suzuki Y."/>
            <person name="Arimoto A."/>
            <person name="Ishii H."/>
            <person name="Satoh N."/>
            <person name="Nishiyama T."/>
            <person name="Hasebe M."/>
            <person name="Maruyama T."/>
            <person name="Minagawa J."/>
            <person name="Obokata J."/>
            <person name="Shigenobu S."/>
        </authorList>
    </citation>
    <scope>NUCLEOTIDE SEQUENCE [LARGE SCALE GENOMIC DNA]</scope>
</reference>
<keyword evidence="3" id="KW-1185">Reference proteome</keyword>
<organism evidence="2 3">
    <name type="scientific">Plakobranchus ocellatus</name>
    <dbReference type="NCBI Taxonomy" id="259542"/>
    <lineage>
        <taxon>Eukaryota</taxon>
        <taxon>Metazoa</taxon>
        <taxon>Spiralia</taxon>
        <taxon>Lophotrochozoa</taxon>
        <taxon>Mollusca</taxon>
        <taxon>Gastropoda</taxon>
        <taxon>Heterobranchia</taxon>
        <taxon>Euthyneura</taxon>
        <taxon>Panpulmonata</taxon>
        <taxon>Sacoglossa</taxon>
        <taxon>Placobranchoidea</taxon>
        <taxon>Plakobranchidae</taxon>
        <taxon>Plakobranchus</taxon>
    </lineage>
</organism>
<accession>A0AAV4A5X5</accession>
<feature type="region of interest" description="Disordered" evidence="1">
    <location>
        <begin position="32"/>
        <end position="73"/>
    </location>
</feature>
<evidence type="ECO:0000313" key="2">
    <source>
        <dbReference type="EMBL" id="GFO02262.1"/>
    </source>
</evidence>
<name>A0AAV4A5X5_9GAST</name>
<gene>
    <name evidence="2" type="ORF">PoB_002876700</name>
</gene>
<comment type="caution">
    <text evidence="2">The sequence shown here is derived from an EMBL/GenBank/DDBJ whole genome shotgun (WGS) entry which is preliminary data.</text>
</comment>
<evidence type="ECO:0000256" key="1">
    <source>
        <dbReference type="SAM" id="MobiDB-lite"/>
    </source>
</evidence>
<evidence type="ECO:0000313" key="3">
    <source>
        <dbReference type="Proteomes" id="UP000735302"/>
    </source>
</evidence>
<dbReference type="AlphaFoldDB" id="A0AAV4A5X5"/>
<proteinExistence type="predicted"/>
<dbReference type="Proteomes" id="UP000735302">
    <property type="component" value="Unassembled WGS sequence"/>
</dbReference>
<dbReference type="EMBL" id="BLXT01003580">
    <property type="protein sequence ID" value="GFO02262.1"/>
    <property type="molecule type" value="Genomic_DNA"/>
</dbReference>
<sequence length="136" mass="15208">MIIYNKLQKLHQKSILPLPPFIRAQGKQLTAEYKHERGPQPPTPHSQKKHQHSLTLGPLALPPSGQLPATGAKSKLRRECKVCRDNIASKISGGRASVQDLRNPTLPGTLLFHISQSKNYITQQFAFHIPFCSLRS</sequence>
<protein>
    <submittedName>
        <fullName evidence="2">Uncharacterized protein</fullName>
    </submittedName>
</protein>